<gene>
    <name evidence="2" type="ORF">ABIC55_002178</name>
</gene>
<protein>
    <submittedName>
        <fullName evidence="2">FlaA1/EpsC-like NDP-sugar epimerase</fullName>
    </submittedName>
</protein>
<feature type="transmembrane region" description="Helical" evidence="1">
    <location>
        <begin position="89"/>
        <end position="105"/>
    </location>
</feature>
<keyword evidence="3" id="KW-1185">Reference proteome</keyword>
<keyword evidence="1" id="KW-0472">Membrane</keyword>
<evidence type="ECO:0000313" key="2">
    <source>
        <dbReference type="EMBL" id="MET3657091.1"/>
    </source>
</evidence>
<organism evidence="2 3">
    <name type="scientific">Sporosarcina psychrophila</name>
    <name type="common">Bacillus psychrophilus</name>
    <dbReference type="NCBI Taxonomy" id="1476"/>
    <lineage>
        <taxon>Bacteria</taxon>
        <taxon>Bacillati</taxon>
        <taxon>Bacillota</taxon>
        <taxon>Bacilli</taxon>
        <taxon>Bacillales</taxon>
        <taxon>Caryophanaceae</taxon>
        <taxon>Sporosarcina</taxon>
    </lineage>
</organism>
<feature type="transmembrane region" description="Helical" evidence="1">
    <location>
        <begin position="30"/>
        <end position="46"/>
    </location>
</feature>
<sequence>MKKINFPIIFNLIVLLYLFATFFLQYEFLFITRIVLIVFTIVFLVIQIKKEYFLVNKMIFIIFSVIIIIALIVSILFDNTSANSLTNNRFFLIPVFVFTLVGIMYKDLYDNNK</sequence>
<feature type="transmembrane region" description="Helical" evidence="1">
    <location>
        <begin position="58"/>
        <end position="77"/>
    </location>
</feature>
<keyword evidence="1" id="KW-0812">Transmembrane</keyword>
<dbReference type="EMBL" id="JBEPME010000002">
    <property type="protein sequence ID" value="MET3657091.1"/>
    <property type="molecule type" value="Genomic_DNA"/>
</dbReference>
<dbReference type="RefSeq" id="WP_338656584.1">
    <property type="nucleotide sequence ID" value="NZ_CP146246.1"/>
</dbReference>
<comment type="caution">
    <text evidence="2">The sequence shown here is derived from an EMBL/GenBank/DDBJ whole genome shotgun (WGS) entry which is preliminary data.</text>
</comment>
<proteinExistence type="predicted"/>
<name>A0ABV2K7N4_SPOPS</name>
<evidence type="ECO:0000256" key="1">
    <source>
        <dbReference type="SAM" id="Phobius"/>
    </source>
</evidence>
<keyword evidence="1" id="KW-1133">Transmembrane helix</keyword>
<accession>A0ABV2K7N4</accession>
<evidence type="ECO:0000313" key="3">
    <source>
        <dbReference type="Proteomes" id="UP001549104"/>
    </source>
</evidence>
<reference evidence="2 3" key="1">
    <citation type="submission" date="2024-06" db="EMBL/GenBank/DDBJ databases">
        <title>Sorghum-associated microbial communities from plants grown in Nebraska, USA.</title>
        <authorList>
            <person name="Schachtman D."/>
        </authorList>
    </citation>
    <scope>NUCLEOTIDE SEQUENCE [LARGE SCALE GENOMIC DNA]</scope>
    <source>
        <strain evidence="2 3">1288</strain>
    </source>
</reference>
<dbReference type="Proteomes" id="UP001549104">
    <property type="component" value="Unassembled WGS sequence"/>
</dbReference>
<feature type="transmembrane region" description="Helical" evidence="1">
    <location>
        <begin position="7"/>
        <end position="24"/>
    </location>
</feature>